<dbReference type="AlphaFoldDB" id="A0A164SLX8"/>
<evidence type="ECO:0000313" key="2">
    <source>
        <dbReference type="Proteomes" id="UP000076858"/>
    </source>
</evidence>
<keyword evidence="2" id="KW-1185">Reference proteome</keyword>
<name>A0A164SLX8_9CRUS</name>
<dbReference type="EMBL" id="LRGB01001992">
    <property type="protein sequence ID" value="KZS09751.1"/>
    <property type="molecule type" value="Genomic_DNA"/>
</dbReference>
<proteinExistence type="predicted"/>
<sequence length="45" mass="5124">MSFESSSKVLHEDMKELLTLYKDRQTGLTAATDNIPRTRNLMIPA</sequence>
<accession>A0A164SLX8</accession>
<comment type="caution">
    <text evidence="1">The sequence shown here is derived from an EMBL/GenBank/DDBJ whole genome shotgun (WGS) entry which is preliminary data.</text>
</comment>
<protein>
    <submittedName>
        <fullName evidence="1">Uncharacterized protein</fullName>
    </submittedName>
</protein>
<gene>
    <name evidence="1" type="ORF">APZ42_025945</name>
</gene>
<reference evidence="1 2" key="1">
    <citation type="submission" date="2016-03" db="EMBL/GenBank/DDBJ databases">
        <title>EvidentialGene: Evidence-directed Construction of Genes on Genomes.</title>
        <authorList>
            <person name="Gilbert D.G."/>
            <person name="Choi J.-H."/>
            <person name="Mockaitis K."/>
            <person name="Colbourne J."/>
            <person name="Pfrender M."/>
        </authorList>
    </citation>
    <scope>NUCLEOTIDE SEQUENCE [LARGE SCALE GENOMIC DNA]</scope>
    <source>
        <strain evidence="1 2">Xinb3</strain>
        <tissue evidence="1">Complete organism</tissue>
    </source>
</reference>
<dbReference type="Proteomes" id="UP000076858">
    <property type="component" value="Unassembled WGS sequence"/>
</dbReference>
<evidence type="ECO:0000313" key="1">
    <source>
        <dbReference type="EMBL" id="KZS09751.1"/>
    </source>
</evidence>
<organism evidence="1 2">
    <name type="scientific">Daphnia magna</name>
    <dbReference type="NCBI Taxonomy" id="35525"/>
    <lineage>
        <taxon>Eukaryota</taxon>
        <taxon>Metazoa</taxon>
        <taxon>Ecdysozoa</taxon>
        <taxon>Arthropoda</taxon>
        <taxon>Crustacea</taxon>
        <taxon>Branchiopoda</taxon>
        <taxon>Diplostraca</taxon>
        <taxon>Cladocera</taxon>
        <taxon>Anomopoda</taxon>
        <taxon>Daphniidae</taxon>
        <taxon>Daphnia</taxon>
    </lineage>
</organism>